<feature type="repeat" description="ANK" evidence="3">
    <location>
        <begin position="233"/>
        <end position="265"/>
    </location>
</feature>
<feature type="region of interest" description="Disordered" evidence="4">
    <location>
        <begin position="369"/>
        <end position="428"/>
    </location>
</feature>
<feature type="region of interest" description="Disordered" evidence="4">
    <location>
        <begin position="700"/>
        <end position="777"/>
    </location>
</feature>
<keyword evidence="1" id="KW-0677">Repeat</keyword>
<keyword evidence="6" id="KW-1185">Reference proteome</keyword>
<evidence type="ECO:0000313" key="6">
    <source>
        <dbReference type="Proteomes" id="UP000815325"/>
    </source>
</evidence>
<dbReference type="InterPro" id="IPR036770">
    <property type="entry name" value="Ankyrin_rpt-contain_sf"/>
</dbReference>
<feature type="compositionally biased region" description="Basic and acidic residues" evidence="4">
    <location>
        <begin position="369"/>
        <end position="385"/>
    </location>
</feature>
<feature type="compositionally biased region" description="Low complexity" evidence="4">
    <location>
        <begin position="279"/>
        <end position="304"/>
    </location>
</feature>
<feature type="compositionally biased region" description="Basic and acidic residues" evidence="4">
    <location>
        <begin position="763"/>
        <end position="777"/>
    </location>
</feature>
<feature type="compositionally biased region" description="Low complexity" evidence="4">
    <location>
        <begin position="411"/>
        <end position="420"/>
    </location>
</feature>
<dbReference type="PANTHER" id="PTHR24198">
    <property type="entry name" value="ANKYRIN REPEAT AND PROTEIN KINASE DOMAIN-CONTAINING PROTEIN"/>
    <property type="match status" value="1"/>
</dbReference>
<dbReference type="InterPro" id="IPR002110">
    <property type="entry name" value="Ankyrin_rpt"/>
</dbReference>
<dbReference type="PROSITE" id="PS50297">
    <property type="entry name" value="ANK_REP_REGION"/>
    <property type="match status" value="1"/>
</dbReference>
<evidence type="ECO:0000313" key="5">
    <source>
        <dbReference type="EMBL" id="KAF5828167.1"/>
    </source>
</evidence>
<dbReference type="SUPFAM" id="SSF48403">
    <property type="entry name" value="Ankyrin repeat"/>
    <property type="match status" value="1"/>
</dbReference>
<dbReference type="PROSITE" id="PS50088">
    <property type="entry name" value="ANK_REPEAT"/>
    <property type="match status" value="3"/>
</dbReference>
<feature type="compositionally biased region" description="Basic and acidic residues" evidence="4">
    <location>
        <begin position="717"/>
        <end position="755"/>
    </location>
</feature>
<proteinExistence type="predicted"/>
<evidence type="ECO:0000256" key="4">
    <source>
        <dbReference type="SAM" id="MobiDB-lite"/>
    </source>
</evidence>
<evidence type="ECO:0000256" key="2">
    <source>
        <dbReference type="ARBA" id="ARBA00023043"/>
    </source>
</evidence>
<comment type="caution">
    <text evidence="5">The sequence shown here is derived from an EMBL/GenBank/DDBJ whole genome shotgun (WGS) entry which is preliminary data.</text>
</comment>
<keyword evidence="2 3" id="KW-0040">ANK repeat</keyword>
<dbReference type="Pfam" id="PF12796">
    <property type="entry name" value="Ank_2"/>
    <property type="match status" value="2"/>
</dbReference>
<dbReference type="PANTHER" id="PTHR24198:SF165">
    <property type="entry name" value="ANKYRIN REPEAT-CONTAINING PROTEIN-RELATED"/>
    <property type="match status" value="1"/>
</dbReference>
<gene>
    <name evidence="5" type="ORF">DUNSADRAFT_18107</name>
</gene>
<feature type="repeat" description="ANK" evidence="3">
    <location>
        <begin position="91"/>
        <end position="123"/>
    </location>
</feature>
<dbReference type="Gene3D" id="1.25.40.20">
    <property type="entry name" value="Ankyrin repeat-containing domain"/>
    <property type="match status" value="2"/>
</dbReference>
<protein>
    <submittedName>
        <fullName evidence="5">Uncharacterized protein</fullName>
    </submittedName>
</protein>
<name>A0ABQ7G0N5_DUNSA</name>
<accession>A0ABQ7G0N5</accession>
<feature type="repeat" description="ANK" evidence="3">
    <location>
        <begin position="165"/>
        <end position="197"/>
    </location>
</feature>
<evidence type="ECO:0000256" key="1">
    <source>
        <dbReference type="ARBA" id="ARBA00022737"/>
    </source>
</evidence>
<dbReference type="SMART" id="SM00248">
    <property type="entry name" value="ANK"/>
    <property type="match status" value="7"/>
</dbReference>
<dbReference type="Proteomes" id="UP000815325">
    <property type="component" value="Unassembled WGS sequence"/>
</dbReference>
<organism evidence="5 6">
    <name type="scientific">Dunaliella salina</name>
    <name type="common">Green alga</name>
    <name type="synonym">Protococcus salinus</name>
    <dbReference type="NCBI Taxonomy" id="3046"/>
    <lineage>
        <taxon>Eukaryota</taxon>
        <taxon>Viridiplantae</taxon>
        <taxon>Chlorophyta</taxon>
        <taxon>core chlorophytes</taxon>
        <taxon>Chlorophyceae</taxon>
        <taxon>CS clade</taxon>
        <taxon>Chlamydomonadales</taxon>
        <taxon>Dunaliellaceae</taxon>
        <taxon>Dunaliella</taxon>
    </lineage>
</organism>
<sequence length="777" mass="81962">MELPDRHYPTNAVIGYMNDWTISQKARKARPLFEASPRERDAAFAALSKRVAIKQARKDKHQLFEAIVQHDHATCQKLINNAALLERHTAYGCEPLGLAAAVGDANTVSMFLEAGANPLAADGIGATALINASYRGHSKVVQMLLSSKMGGPAGREAMLRQCTRNGETALMAAAKGGHTEVLQVLLSAGADARACDREGRNALMLACKRNKVEAVQLLLGPSVGLSPEQRDLDGRTPLMHAAAGAALQVVQTLLSLQPPLNLGTRDFCPLGHTWLPPHHTVNTHHPPAAAAAAAAARLSLNSPGHSPPPHSPPMLTHPHTQLTSPGYGADSTPPRQPSHFSPLRHSTVIPHPPPSARASPIDVATAAKEAARAQVDIRKRADQEGKGGWGKTKVGTSKQQQALAGKRHEQQQLQQQQHLQSARGGWGGFEGSRHRDVVWDAPVGLTALEHAAASSCAQDARTLQVLAEAGERQVAQARGMQAQNVIAQGHSGPMASNAPASELIGASKGHGEGQGGVGGVPVALSESMADLRGVSGAVSNGDTTGASMEGAQAWKGSRSGRVAGMEEGEAGAAHQGALQLRASNGLGAGVGCPGDALAGQSRLGGSLEGSEVISAEEGVSWGRGMVADARDAEGGARLLWLAAEASNLAAVEWLLERGVGKQSLTDLDEEPMRSCTFTAGRRKGRPTLLLAWHGSPRKWKESEEWVSSRPGPYGIHPQERNGKDSDNHEATRDKGVPPDSEKKKSRRENGKERSTRATGCSHQGRDPHLRDTKRLLP</sequence>
<reference evidence="5" key="1">
    <citation type="submission" date="2017-08" db="EMBL/GenBank/DDBJ databases">
        <authorList>
            <person name="Polle J.E."/>
            <person name="Barry K."/>
            <person name="Cushman J."/>
            <person name="Schmutz J."/>
            <person name="Tran D."/>
            <person name="Hathwaick L.T."/>
            <person name="Yim W.C."/>
            <person name="Jenkins J."/>
            <person name="Mckie-Krisberg Z.M."/>
            <person name="Prochnik S."/>
            <person name="Lindquist E."/>
            <person name="Dockter R.B."/>
            <person name="Adam C."/>
            <person name="Molina H."/>
            <person name="Bunkerborg J."/>
            <person name="Jin E."/>
            <person name="Buchheim M."/>
            <person name="Magnuson J."/>
        </authorList>
    </citation>
    <scope>NUCLEOTIDE SEQUENCE</scope>
    <source>
        <strain evidence="5">CCAP 19/18</strain>
    </source>
</reference>
<evidence type="ECO:0000256" key="3">
    <source>
        <dbReference type="PROSITE-ProRule" id="PRU00023"/>
    </source>
</evidence>
<dbReference type="EMBL" id="MU070350">
    <property type="protein sequence ID" value="KAF5828167.1"/>
    <property type="molecule type" value="Genomic_DNA"/>
</dbReference>
<feature type="region of interest" description="Disordered" evidence="4">
    <location>
        <begin position="279"/>
        <end position="346"/>
    </location>
</feature>